<evidence type="ECO:0000313" key="3">
    <source>
        <dbReference type="Proteomes" id="UP000271098"/>
    </source>
</evidence>
<evidence type="ECO:0000313" key="2">
    <source>
        <dbReference type="EMBL" id="VDN40391.1"/>
    </source>
</evidence>
<evidence type="ECO:0000256" key="1">
    <source>
        <dbReference type="SAM" id="SignalP"/>
    </source>
</evidence>
<keyword evidence="3" id="KW-1185">Reference proteome</keyword>
<proteinExistence type="predicted"/>
<sequence length="150" mass="17032">MATCATAASTLFSLLLVLTFTCATVVRSKSVNRNTVLDDDDEMDASELIDSFLERAKQNTRHHRTHRLARRHRVQAYSPQLTSLDAHGREYVKCRKSMIEGGSVTRRCYRPPSDDMRVGCYAVWDMKTESLVQDCWVQQAVSLPIYISSS</sequence>
<reference evidence="4" key="1">
    <citation type="submission" date="2016-06" db="UniProtKB">
        <authorList>
            <consortium name="WormBaseParasite"/>
        </authorList>
    </citation>
    <scope>IDENTIFICATION</scope>
</reference>
<dbReference type="WBParaSite" id="GPUH_0002270801-mRNA-1">
    <property type="protein sequence ID" value="GPUH_0002270801-mRNA-1"/>
    <property type="gene ID" value="GPUH_0002270801"/>
</dbReference>
<reference evidence="2 3" key="2">
    <citation type="submission" date="2018-11" db="EMBL/GenBank/DDBJ databases">
        <authorList>
            <consortium name="Pathogen Informatics"/>
        </authorList>
    </citation>
    <scope>NUCLEOTIDE SEQUENCE [LARGE SCALE GENOMIC DNA]</scope>
</reference>
<organism evidence="4">
    <name type="scientific">Gongylonema pulchrum</name>
    <dbReference type="NCBI Taxonomy" id="637853"/>
    <lineage>
        <taxon>Eukaryota</taxon>
        <taxon>Metazoa</taxon>
        <taxon>Ecdysozoa</taxon>
        <taxon>Nematoda</taxon>
        <taxon>Chromadorea</taxon>
        <taxon>Rhabditida</taxon>
        <taxon>Spirurina</taxon>
        <taxon>Spiruromorpha</taxon>
        <taxon>Spiruroidea</taxon>
        <taxon>Gongylonematidae</taxon>
        <taxon>Gongylonema</taxon>
    </lineage>
</organism>
<dbReference type="EMBL" id="UYRT01095687">
    <property type="protein sequence ID" value="VDN40391.1"/>
    <property type="molecule type" value="Genomic_DNA"/>
</dbReference>
<feature type="signal peptide" evidence="1">
    <location>
        <begin position="1"/>
        <end position="28"/>
    </location>
</feature>
<dbReference type="AlphaFoldDB" id="A0A183ENZ0"/>
<dbReference type="Proteomes" id="UP000271098">
    <property type="component" value="Unassembled WGS sequence"/>
</dbReference>
<protein>
    <submittedName>
        <fullName evidence="4">Secreted protein</fullName>
    </submittedName>
</protein>
<name>A0A183ENZ0_9BILA</name>
<feature type="chain" id="PRO_5043139236" evidence="1">
    <location>
        <begin position="29"/>
        <end position="150"/>
    </location>
</feature>
<evidence type="ECO:0000313" key="4">
    <source>
        <dbReference type="WBParaSite" id="GPUH_0002270801-mRNA-1"/>
    </source>
</evidence>
<dbReference type="OrthoDB" id="5855855at2759"/>
<keyword evidence="1" id="KW-0732">Signal</keyword>
<gene>
    <name evidence="2" type="ORF">GPUH_LOCUS22683</name>
</gene>
<accession>A0A183ENZ0</accession>